<comment type="caution">
    <text evidence="4">The sequence shown here is derived from an EMBL/GenBank/DDBJ whole genome shotgun (WGS) entry which is preliminary data.</text>
</comment>
<proteinExistence type="predicted"/>
<dbReference type="AlphaFoldDB" id="A0A7K1Y4L2"/>
<dbReference type="RefSeq" id="WP_160842623.1">
    <property type="nucleotide sequence ID" value="NZ_WVHT01000001.1"/>
</dbReference>
<accession>A0A7K1Y4L2</accession>
<feature type="coiled-coil region" evidence="1">
    <location>
        <begin position="305"/>
        <end position="351"/>
    </location>
</feature>
<dbReference type="InterPro" id="IPR038729">
    <property type="entry name" value="Rad50/SbcC_AAA"/>
</dbReference>
<evidence type="ECO:0000313" key="5">
    <source>
        <dbReference type="Proteomes" id="UP000466586"/>
    </source>
</evidence>
<dbReference type="GO" id="GO:0016887">
    <property type="term" value="F:ATP hydrolysis activity"/>
    <property type="evidence" value="ECO:0007669"/>
    <property type="project" value="InterPro"/>
</dbReference>
<sequence length="583" mass="68298">MIKLLKLYSHPEIFLPIQFESGLNLIVGEKSEGSNKTNGVGKSICIEFLNYCLLKKYSDSRVSLIPKNLIASNVIVLLDFEFNGVKTTISRGLSTPEKISISRFGREIHFESLEAASEYLSNIYFEKYPAHTERISFRNLLAPIIRDERSEFKDIIKTYDTDSLIPRDFKPHLFYLGFGLELYFEISKIILELQQKTKYLTEITKLLTQDRQIKVSDAKARLNELESEVSKINASLEQLRNNDSFELVQNELISLDAQLKEIREQQNAIKFNIKQIDILPQPENINEFEMSILFNQFKDGLGDMVKKSLEEVKQFRDKIDNFRNTIVHDNLVKLRTELQVLNEKARKLDENYSQKLSLLDNGELLGNLKSAIKIFNEKNIELSTLRTLIDQYNQADKAKKQLTTKKSSKISEFDLAITTHEMVLNSFEQTILDIHEKIIGNRQAHFEITTKSNSQSKEFLTFDLRTDDDHSWSTERIKVFIYDTSLMFNEFTRTYHPLFLVHDNLFNVDNDSLEKSLNFMYHQELNRADEFQYILTINRDMVEAMEEKRVLNFNVKNHIRARFTKADRFLKVTKYNEVSKRKY</sequence>
<keyword evidence="1" id="KW-0175">Coiled coil</keyword>
<name>A0A7K1Y4L2_9SPHI</name>
<gene>
    <name evidence="4" type="ORF">GS399_00895</name>
</gene>
<feature type="domain" description="Rad50/SbcC-type AAA" evidence="3">
    <location>
        <begin position="16"/>
        <end position="237"/>
    </location>
</feature>
<dbReference type="InterPro" id="IPR027417">
    <property type="entry name" value="P-loop_NTPase"/>
</dbReference>
<dbReference type="Pfam" id="PF13476">
    <property type="entry name" value="AAA_23"/>
    <property type="match status" value="1"/>
</dbReference>
<dbReference type="Proteomes" id="UP000466586">
    <property type="component" value="Unassembled WGS sequence"/>
</dbReference>
<evidence type="ECO:0000259" key="3">
    <source>
        <dbReference type="Pfam" id="PF13476"/>
    </source>
</evidence>
<dbReference type="EMBL" id="WVHT01000001">
    <property type="protein sequence ID" value="MXV49513.1"/>
    <property type="molecule type" value="Genomic_DNA"/>
</dbReference>
<organism evidence="4 5">
    <name type="scientific">Hufsiella arboris</name>
    <dbReference type="NCBI Taxonomy" id="2695275"/>
    <lineage>
        <taxon>Bacteria</taxon>
        <taxon>Pseudomonadati</taxon>
        <taxon>Bacteroidota</taxon>
        <taxon>Sphingobacteriia</taxon>
        <taxon>Sphingobacteriales</taxon>
        <taxon>Sphingobacteriaceae</taxon>
        <taxon>Hufsiella</taxon>
    </lineage>
</organism>
<reference evidence="4 5" key="1">
    <citation type="submission" date="2019-11" db="EMBL/GenBank/DDBJ databases">
        <title>Pedobacter sp. HMF7647 Genome sequencing and assembly.</title>
        <authorList>
            <person name="Kang H."/>
            <person name="Kim H."/>
            <person name="Joh K."/>
        </authorList>
    </citation>
    <scope>NUCLEOTIDE SEQUENCE [LARGE SCALE GENOMIC DNA]</scope>
    <source>
        <strain evidence="4 5">HMF7647</strain>
    </source>
</reference>
<feature type="coiled-coil region" evidence="1">
    <location>
        <begin position="208"/>
        <end position="265"/>
    </location>
</feature>
<protein>
    <submittedName>
        <fullName evidence="4">DUF2326 domain-containing protein</fullName>
    </submittedName>
</protein>
<dbReference type="InterPro" id="IPR018760">
    <property type="entry name" value="DUF2326"/>
</dbReference>
<dbReference type="Gene3D" id="3.40.50.300">
    <property type="entry name" value="P-loop containing nucleotide triphosphate hydrolases"/>
    <property type="match status" value="1"/>
</dbReference>
<evidence type="ECO:0000259" key="2">
    <source>
        <dbReference type="Pfam" id="PF10088"/>
    </source>
</evidence>
<dbReference type="Pfam" id="PF10088">
    <property type="entry name" value="DUF2326"/>
    <property type="match status" value="1"/>
</dbReference>
<evidence type="ECO:0000313" key="4">
    <source>
        <dbReference type="EMBL" id="MXV49513.1"/>
    </source>
</evidence>
<dbReference type="GO" id="GO:0006302">
    <property type="term" value="P:double-strand break repair"/>
    <property type="evidence" value="ECO:0007669"/>
    <property type="project" value="InterPro"/>
</dbReference>
<keyword evidence="5" id="KW-1185">Reference proteome</keyword>
<evidence type="ECO:0000256" key="1">
    <source>
        <dbReference type="SAM" id="Coils"/>
    </source>
</evidence>
<feature type="domain" description="DUF2326" evidence="2">
    <location>
        <begin position="434"/>
        <end position="572"/>
    </location>
</feature>